<protein>
    <recommendedName>
        <fullName evidence="3">Deacetylase</fullName>
    </recommendedName>
</protein>
<evidence type="ECO:0000313" key="1">
    <source>
        <dbReference type="EMBL" id="SDC88600.1"/>
    </source>
</evidence>
<dbReference type="InterPro" id="IPR011330">
    <property type="entry name" value="Glyco_hydro/deAcase_b/a-brl"/>
</dbReference>
<dbReference type="Pfam" id="PF10096">
    <property type="entry name" value="DUF2334"/>
    <property type="match status" value="1"/>
</dbReference>
<proteinExistence type="predicted"/>
<dbReference type="GO" id="GO:0005975">
    <property type="term" value="P:carbohydrate metabolic process"/>
    <property type="evidence" value="ECO:0007669"/>
    <property type="project" value="InterPro"/>
</dbReference>
<dbReference type="EMBL" id="FMZZ01000005">
    <property type="protein sequence ID" value="SDC88600.1"/>
    <property type="molecule type" value="Genomic_DNA"/>
</dbReference>
<dbReference type="SUPFAM" id="SSF88713">
    <property type="entry name" value="Glycoside hydrolase/deacetylase"/>
    <property type="match status" value="1"/>
</dbReference>
<dbReference type="Gene3D" id="3.20.20.370">
    <property type="entry name" value="Glycoside hydrolase/deacetylase"/>
    <property type="match status" value="1"/>
</dbReference>
<dbReference type="Proteomes" id="UP000199501">
    <property type="component" value="Unassembled WGS sequence"/>
</dbReference>
<name>A0A1G6Q7Z4_9PSEU</name>
<sequence>MLASVTPRLLVSLSGIDTRTLGHCADLAEELDRRAVPLSLLVAPRLAGAATEWARTRLTAGDDVLMHGFDHTRDPRGRGVALVRRAEFAALPAHEAGLRLTAAMSAMERAGLPTDSFAPPRWMASRGTVTALERKGFRLCADLFAIRDLRTGNQVRARVQTLSSHERAETVRCFALVLAAARTARRGGVLRLAIDAADLTRAGHRAAFLDAVDAAQQHDATALTYRMALTAPVQPV</sequence>
<reference evidence="2" key="1">
    <citation type="submission" date="2016-10" db="EMBL/GenBank/DDBJ databases">
        <authorList>
            <person name="Varghese N."/>
            <person name="Submissions S."/>
        </authorList>
    </citation>
    <scope>NUCLEOTIDE SEQUENCE [LARGE SCALE GENOMIC DNA]</scope>
    <source>
        <strain evidence="2">IBRC-M 10403</strain>
    </source>
</reference>
<accession>A0A1G6Q7Z4</accession>
<evidence type="ECO:0008006" key="3">
    <source>
        <dbReference type="Google" id="ProtNLM"/>
    </source>
</evidence>
<dbReference type="InterPro" id="IPR018763">
    <property type="entry name" value="DUF2334"/>
</dbReference>
<dbReference type="AlphaFoldDB" id="A0A1G6Q7Z4"/>
<dbReference type="STRING" id="1271860.SAMN05216174_105147"/>
<evidence type="ECO:0000313" key="2">
    <source>
        <dbReference type="Proteomes" id="UP000199501"/>
    </source>
</evidence>
<keyword evidence="2" id="KW-1185">Reference proteome</keyword>
<organism evidence="1 2">
    <name type="scientific">Actinokineospora iranica</name>
    <dbReference type="NCBI Taxonomy" id="1271860"/>
    <lineage>
        <taxon>Bacteria</taxon>
        <taxon>Bacillati</taxon>
        <taxon>Actinomycetota</taxon>
        <taxon>Actinomycetes</taxon>
        <taxon>Pseudonocardiales</taxon>
        <taxon>Pseudonocardiaceae</taxon>
        <taxon>Actinokineospora</taxon>
    </lineage>
</organism>
<gene>
    <name evidence="1" type="ORF">SAMN05216174_105147</name>
</gene>